<dbReference type="InterPro" id="IPR027417">
    <property type="entry name" value="P-loop_NTPase"/>
</dbReference>
<evidence type="ECO:0000256" key="11">
    <source>
        <dbReference type="RuleBase" id="RU000394"/>
    </source>
</evidence>
<feature type="domain" description="Kinesin motor" evidence="12">
    <location>
        <begin position="11"/>
        <end position="324"/>
    </location>
</feature>
<accession>A0A1R2C2U0</accession>
<protein>
    <recommendedName>
        <fullName evidence="11">Kinesin-like protein</fullName>
    </recommendedName>
</protein>
<evidence type="ECO:0000259" key="12">
    <source>
        <dbReference type="PROSITE" id="PS50067"/>
    </source>
</evidence>
<keyword evidence="4 10" id="KW-0547">Nucleotide-binding</keyword>
<dbReference type="SUPFAM" id="SSF52540">
    <property type="entry name" value="P-loop containing nucleoside triphosphate hydrolases"/>
    <property type="match status" value="1"/>
</dbReference>
<dbReference type="GO" id="GO:0007018">
    <property type="term" value="P:microtubule-based movement"/>
    <property type="evidence" value="ECO:0007669"/>
    <property type="project" value="InterPro"/>
</dbReference>
<dbReference type="InterPro" id="IPR036961">
    <property type="entry name" value="Kinesin_motor_dom_sf"/>
</dbReference>
<feature type="binding site" evidence="10">
    <location>
        <begin position="93"/>
        <end position="100"/>
    </location>
    <ligand>
        <name>ATP</name>
        <dbReference type="ChEBI" id="CHEBI:30616"/>
    </ligand>
</feature>
<keyword evidence="5 10" id="KW-0067">ATP-binding</keyword>
<dbReference type="InterPro" id="IPR027640">
    <property type="entry name" value="Kinesin-like_fam"/>
</dbReference>
<dbReference type="OrthoDB" id="3176171at2759"/>
<dbReference type="Proteomes" id="UP000187209">
    <property type="component" value="Unassembled WGS sequence"/>
</dbReference>
<organism evidence="13 14">
    <name type="scientific">Stentor coeruleus</name>
    <dbReference type="NCBI Taxonomy" id="5963"/>
    <lineage>
        <taxon>Eukaryota</taxon>
        <taxon>Sar</taxon>
        <taxon>Alveolata</taxon>
        <taxon>Ciliophora</taxon>
        <taxon>Postciliodesmatophora</taxon>
        <taxon>Heterotrichea</taxon>
        <taxon>Heterotrichida</taxon>
        <taxon>Stentoridae</taxon>
        <taxon>Stentor</taxon>
    </lineage>
</organism>
<dbReference type="InterPro" id="IPR001752">
    <property type="entry name" value="Kinesin_motor_dom"/>
</dbReference>
<dbReference type="Gene3D" id="3.40.850.10">
    <property type="entry name" value="Kinesin motor domain"/>
    <property type="match status" value="1"/>
</dbReference>
<dbReference type="PROSITE" id="PS50067">
    <property type="entry name" value="KINESIN_MOTOR_2"/>
    <property type="match status" value="1"/>
</dbReference>
<dbReference type="Pfam" id="PF00225">
    <property type="entry name" value="Kinesin"/>
    <property type="match status" value="1"/>
</dbReference>
<dbReference type="PRINTS" id="PR00380">
    <property type="entry name" value="KINESINHEAVY"/>
</dbReference>
<dbReference type="GO" id="GO:0005524">
    <property type="term" value="F:ATP binding"/>
    <property type="evidence" value="ECO:0007669"/>
    <property type="project" value="UniProtKB-UniRule"/>
</dbReference>
<dbReference type="EMBL" id="MPUH01000309">
    <property type="protein sequence ID" value="OMJ83307.1"/>
    <property type="molecule type" value="Genomic_DNA"/>
</dbReference>
<dbReference type="GO" id="GO:0003777">
    <property type="term" value="F:microtubule motor activity"/>
    <property type="evidence" value="ECO:0007669"/>
    <property type="project" value="InterPro"/>
</dbReference>
<dbReference type="PANTHER" id="PTHR47968">
    <property type="entry name" value="CENTROMERE PROTEIN E"/>
    <property type="match status" value="1"/>
</dbReference>
<dbReference type="FunFam" id="3.40.850.10:FF:000019">
    <property type="entry name" value="Kinesin-like protein KIN-5D"/>
    <property type="match status" value="1"/>
</dbReference>
<dbReference type="GO" id="GO:0008017">
    <property type="term" value="F:microtubule binding"/>
    <property type="evidence" value="ECO:0007669"/>
    <property type="project" value="InterPro"/>
</dbReference>
<dbReference type="InterPro" id="IPR019821">
    <property type="entry name" value="Kinesin_motor_CS"/>
</dbReference>
<comment type="caution">
    <text evidence="13">The sequence shown here is derived from an EMBL/GenBank/DDBJ whole genome shotgun (WGS) entry which is preliminary data.</text>
</comment>
<comment type="similarity">
    <text evidence="9">Belongs to the TRAFAC class myosin-kinesin ATPase superfamily. Kinesin family. KIN-5/BimC subfamily.</text>
</comment>
<dbReference type="CDD" id="cd01369">
    <property type="entry name" value="KISc_KHC_KIF5"/>
    <property type="match status" value="1"/>
</dbReference>
<evidence type="ECO:0000256" key="4">
    <source>
        <dbReference type="ARBA" id="ARBA00022741"/>
    </source>
</evidence>
<keyword evidence="6" id="KW-0175">Coiled coil</keyword>
<keyword evidence="2" id="KW-0963">Cytoplasm</keyword>
<sequence>MSYQEEESTSNITVICRFRPLNNKEKEISHLSCVSFPGPTSVIVSSQDQTPLTFSFDKVFSPNSKQEEIYEYSAKHIIESVMQGFNGTIFAYGQTSSGKTYTMTGDQADPVNMGITPRMITTVFDIIDNASENVEFTVKVSFCEIYMEKISDLLDTSKENLKIRENKNKGVYIADLSETYVTGDFDVHELLRIGSLNRQVGESNMNAKSSRSHSLFSLTITQTNVETFSAKIGKLYLVDLAGSEKVSKTGAVGKRLEEAKTINKSLTTLGQVITCLTDGKSTHIPYRDSKLTRVLQDSLGGNSKTTLIVTCSPSPYNESETIAL</sequence>
<keyword evidence="7 10" id="KW-0505">Motor protein</keyword>
<evidence type="ECO:0000256" key="9">
    <source>
        <dbReference type="ARBA" id="ARBA00034704"/>
    </source>
</evidence>
<dbReference type="PROSITE" id="PS00411">
    <property type="entry name" value="KINESIN_MOTOR_1"/>
    <property type="match status" value="1"/>
</dbReference>
<evidence type="ECO:0000256" key="10">
    <source>
        <dbReference type="PROSITE-ProRule" id="PRU00283"/>
    </source>
</evidence>
<gene>
    <name evidence="13" type="ORF">SteCoe_15832</name>
</gene>
<keyword evidence="14" id="KW-1185">Reference proteome</keyword>
<evidence type="ECO:0000256" key="5">
    <source>
        <dbReference type="ARBA" id="ARBA00022840"/>
    </source>
</evidence>
<evidence type="ECO:0000256" key="1">
    <source>
        <dbReference type="ARBA" id="ARBA00004245"/>
    </source>
</evidence>
<dbReference type="AlphaFoldDB" id="A0A1R2C2U0"/>
<evidence type="ECO:0000256" key="3">
    <source>
        <dbReference type="ARBA" id="ARBA00022701"/>
    </source>
</evidence>
<evidence type="ECO:0000313" key="13">
    <source>
        <dbReference type="EMBL" id="OMJ83307.1"/>
    </source>
</evidence>
<evidence type="ECO:0000256" key="7">
    <source>
        <dbReference type="ARBA" id="ARBA00023175"/>
    </source>
</evidence>
<dbReference type="GO" id="GO:0007010">
    <property type="term" value="P:cytoskeleton organization"/>
    <property type="evidence" value="ECO:0007669"/>
    <property type="project" value="UniProtKB-ARBA"/>
</dbReference>
<keyword evidence="8" id="KW-0206">Cytoskeleton</keyword>
<comment type="subcellular location">
    <subcellularLocation>
        <location evidence="1">Cytoplasm</location>
        <location evidence="1">Cytoskeleton</location>
    </subcellularLocation>
</comment>
<keyword evidence="3 11" id="KW-0493">Microtubule</keyword>
<evidence type="ECO:0000256" key="8">
    <source>
        <dbReference type="ARBA" id="ARBA00023212"/>
    </source>
</evidence>
<reference evidence="13 14" key="1">
    <citation type="submission" date="2016-11" db="EMBL/GenBank/DDBJ databases">
        <title>The macronuclear genome of Stentor coeruleus: a giant cell with tiny introns.</title>
        <authorList>
            <person name="Slabodnick M."/>
            <person name="Ruby J.G."/>
            <person name="Reiff S.B."/>
            <person name="Swart E.C."/>
            <person name="Gosai S."/>
            <person name="Prabakaran S."/>
            <person name="Witkowska E."/>
            <person name="Larue G.E."/>
            <person name="Fisher S."/>
            <person name="Freeman R.M."/>
            <person name="Gunawardena J."/>
            <person name="Chu W."/>
            <person name="Stover N.A."/>
            <person name="Gregory B.D."/>
            <person name="Nowacki M."/>
            <person name="Derisi J."/>
            <person name="Roy S.W."/>
            <person name="Marshall W.F."/>
            <person name="Sood P."/>
        </authorList>
    </citation>
    <scope>NUCLEOTIDE SEQUENCE [LARGE SCALE GENOMIC DNA]</scope>
    <source>
        <strain evidence="13">WM001</strain>
    </source>
</reference>
<dbReference type="SMART" id="SM00129">
    <property type="entry name" value="KISc"/>
    <property type="match status" value="1"/>
</dbReference>
<dbReference type="PANTHER" id="PTHR47968:SF75">
    <property type="entry name" value="CENTROMERE-ASSOCIATED PROTEIN E"/>
    <property type="match status" value="1"/>
</dbReference>
<dbReference type="GO" id="GO:0005874">
    <property type="term" value="C:microtubule"/>
    <property type="evidence" value="ECO:0007669"/>
    <property type="project" value="UniProtKB-KW"/>
</dbReference>
<evidence type="ECO:0000256" key="2">
    <source>
        <dbReference type="ARBA" id="ARBA00022490"/>
    </source>
</evidence>
<name>A0A1R2C2U0_9CILI</name>
<evidence type="ECO:0000313" key="14">
    <source>
        <dbReference type="Proteomes" id="UP000187209"/>
    </source>
</evidence>
<proteinExistence type="inferred from homology"/>
<evidence type="ECO:0000256" key="6">
    <source>
        <dbReference type="ARBA" id="ARBA00023054"/>
    </source>
</evidence>